<proteinExistence type="predicted"/>
<dbReference type="Gene3D" id="3.90.70.10">
    <property type="entry name" value="Cysteine proteinases"/>
    <property type="match status" value="1"/>
</dbReference>
<keyword evidence="1" id="KW-0732">Signal</keyword>
<comment type="caution">
    <text evidence="2">The sequence shown here is derived from an EMBL/GenBank/DDBJ whole genome shotgun (WGS) entry which is preliminary data.</text>
</comment>
<evidence type="ECO:0008006" key="4">
    <source>
        <dbReference type="Google" id="ProtNLM"/>
    </source>
</evidence>
<dbReference type="Pfam" id="PF12385">
    <property type="entry name" value="Peptidase_C70"/>
    <property type="match status" value="1"/>
</dbReference>
<dbReference type="Proteomes" id="UP001500037">
    <property type="component" value="Unassembled WGS sequence"/>
</dbReference>
<sequence>MHRHRHRASRRKKTLIAAVVALLSGALMLAIGAFAQAGQPTGTVIAGQGNYSTVNQRSLPSVSSRITGTSAVGDRIPMVCRTTGDTVENDNRWIWSGTYYIADAFIQENTTNLPTCTSVRPTSWTALGVTMQKQVQDEWCWDASGLTLANYWGYNQYSQYDFCHLAAQGSWLDCNDQPATLDDMANGLAKMGFRNSGYDLSRSASFGETSNEIAGGRPFAVRIGWSTGGGHMNVIYGYDSTSNMIAVGDPWPTTQTYTWWNYSTYASNNQFQWTHSRIGIHA</sequence>
<protein>
    <recommendedName>
        <fullName evidence="4">Papain like cysteine protease AvrRpt2</fullName>
    </recommendedName>
</protein>
<name>A0ABN1VK91_9ACTN</name>
<evidence type="ECO:0000256" key="1">
    <source>
        <dbReference type="SAM" id="SignalP"/>
    </source>
</evidence>
<keyword evidence="3" id="KW-1185">Reference proteome</keyword>
<feature type="chain" id="PRO_5045075376" description="Papain like cysteine protease AvrRpt2" evidence="1">
    <location>
        <begin position="36"/>
        <end position="282"/>
    </location>
</feature>
<evidence type="ECO:0000313" key="2">
    <source>
        <dbReference type="EMBL" id="GAA1214984.1"/>
    </source>
</evidence>
<organism evidence="2 3">
    <name type="scientific">Kitasatospora nipponensis</name>
    <dbReference type="NCBI Taxonomy" id="258049"/>
    <lineage>
        <taxon>Bacteria</taxon>
        <taxon>Bacillati</taxon>
        <taxon>Actinomycetota</taxon>
        <taxon>Actinomycetes</taxon>
        <taxon>Kitasatosporales</taxon>
        <taxon>Streptomycetaceae</taxon>
        <taxon>Kitasatospora</taxon>
    </lineage>
</organism>
<evidence type="ECO:0000313" key="3">
    <source>
        <dbReference type="Proteomes" id="UP001500037"/>
    </source>
</evidence>
<gene>
    <name evidence="2" type="ORF">GCM10009665_00980</name>
</gene>
<dbReference type="InterPro" id="IPR022118">
    <property type="entry name" value="Peptidase_C70_AvrRpt2"/>
</dbReference>
<feature type="signal peptide" evidence="1">
    <location>
        <begin position="1"/>
        <end position="35"/>
    </location>
</feature>
<accession>A0ABN1VK91</accession>
<dbReference type="RefSeq" id="WP_344437622.1">
    <property type="nucleotide sequence ID" value="NZ_BAAALF010000001.1"/>
</dbReference>
<dbReference type="EMBL" id="BAAALF010000001">
    <property type="protein sequence ID" value="GAA1214984.1"/>
    <property type="molecule type" value="Genomic_DNA"/>
</dbReference>
<reference evidence="2 3" key="1">
    <citation type="journal article" date="2019" name="Int. J. Syst. Evol. Microbiol.">
        <title>The Global Catalogue of Microorganisms (GCM) 10K type strain sequencing project: providing services to taxonomists for standard genome sequencing and annotation.</title>
        <authorList>
            <consortium name="The Broad Institute Genomics Platform"/>
            <consortium name="The Broad Institute Genome Sequencing Center for Infectious Disease"/>
            <person name="Wu L."/>
            <person name="Ma J."/>
        </authorList>
    </citation>
    <scope>NUCLEOTIDE SEQUENCE [LARGE SCALE GENOMIC DNA]</scope>
    <source>
        <strain evidence="2 3">JCM 13004</strain>
    </source>
</reference>